<dbReference type="RefSeq" id="WP_110310248.1">
    <property type="nucleotide sequence ID" value="NZ_QICL01000007.1"/>
</dbReference>
<dbReference type="PROSITE" id="PS51257">
    <property type="entry name" value="PROKAR_LIPOPROTEIN"/>
    <property type="match status" value="1"/>
</dbReference>
<proteinExistence type="predicted"/>
<dbReference type="AlphaFoldDB" id="A0A2V3PPZ2"/>
<organism evidence="1 2">
    <name type="scientific">Dysgonomonas alginatilytica</name>
    <dbReference type="NCBI Taxonomy" id="1605892"/>
    <lineage>
        <taxon>Bacteria</taxon>
        <taxon>Pseudomonadati</taxon>
        <taxon>Bacteroidota</taxon>
        <taxon>Bacteroidia</taxon>
        <taxon>Bacteroidales</taxon>
        <taxon>Dysgonomonadaceae</taxon>
        <taxon>Dysgonomonas</taxon>
    </lineage>
</organism>
<accession>A0A2V3PPZ2</accession>
<dbReference type="EMBL" id="QICL01000007">
    <property type="protein sequence ID" value="PXV65527.1"/>
    <property type="molecule type" value="Genomic_DNA"/>
</dbReference>
<name>A0A2V3PPZ2_9BACT</name>
<evidence type="ECO:0000313" key="2">
    <source>
        <dbReference type="Proteomes" id="UP000247973"/>
    </source>
</evidence>
<keyword evidence="2" id="KW-1185">Reference proteome</keyword>
<sequence length="168" mass="19606">MRKLISCLLIVVVAVSCRISYQFNGASIDYSKIKTLEIKDFQNQARLVYPRLSQEFSEHMRDVFLRNTKLQLVTNRPADLEIEGEIIGYDLMPLAVQDGQYASQTRLIMTVRMRFHNNVNPQEDKEETFSAYQNFDSNKMLTDIEAELVEELNREIVDQIFNSTMANW</sequence>
<evidence type="ECO:0000313" key="1">
    <source>
        <dbReference type="EMBL" id="PXV65527.1"/>
    </source>
</evidence>
<dbReference type="Proteomes" id="UP000247973">
    <property type="component" value="Unassembled WGS sequence"/>
</dbReference>
<gene>
    <name evidence="1" type="ORF">CLV62_107124</name>
</gene>
<dbReference type="InterPro" id="IPR007485">
    <property type="entry name" value="LPS_assembly_LptE"/>
</dbReference>
<dbReference type="GO" id="GO:0019867">
    <property type="term" value="C:outer membrane"/>
    <property type="evidence" value="ECO:0007669"/>
    <property type="project" value="InterPro"/>
</dbReference>
<dbReference type="GO" id="GO:0043165">
    <property type="term" value="P:Gram-negative-bacterium-type cell outer membrane assembly"/>
    <property type="evidence" value="ECO:0007669"/>
    <property type="project" value="InterPro"/>
</dbReference>
<reference evidence="1 2" key="1">
    <citation type="submission" date="2018-03" db="EMBL/GenBank/DDBJ databases">
        <title>Genomic Encyclopedia of Archaeal and Bacterial Type Strains, Phase II (KMG-II): from individual species to whole genera.</title>
        <authorList>
            <person name="Goeker M."/>
        </authorList>
    </citation>
    <scope>NUCLEOTIDE SEQUENCE [LARGE SCALE GENOMIC DNA]</scope>
    <source>
        <strain evidence="1 2">DSM 100214</strain>
    </source>
</reference>
<comment type="caution">
    <text evidence="1">The sequence shown here is derived from an EMBL/GenBank/DDBJ whole genome shotgun (WGS) entry which is preliminary data.</text>
</comment>
<dbReference type="OrthoDB" id="9790776at2"/>
<protein>
    <submittedName>
        <fullName evidence="1">Lipopolysaccharide assembly protein</fullName>
    </submittedName>
</protein>
<dbReference type="Pfam" id="PF04390">
    <property type="entry name" value="LptE"/>
    <property type="match status" value="1"/>
</dbReference>